<proteinExistence type="predicted"/>
<dbReference type="AlphaFoldDB" id="A0A4Q5LTE8"/>
<dbReference type="EMBL" id="SEWF01000076">
    <property type="protein sequence ID" value="RYU92719.1"/>
    <property type="molecule type" value="Genomic_DNA"/>
</dbReference>
<dbReference type="InterPro" id="IPR036390">
    <property type="entry name" value="WH_DNA-bd_sf"/>
</dbReference>
<dbReference type="InterPro" id="IPR019238">
    <property type="entry name" value="AbiEi_2"/>
</dbReference>
<name>A0A4Q5LTE8_9BACT</name>
<organism evidence="1 2">
    <name type="scientific">Emticicia agri</name>
    <dbReference type="NCBI Taxonomy" id="2492393"/>
    <lineage>
        <taxon>Bacteria</taxon>
        <taxon>Pseudomonadati</taxon>
        <taxon>Bacteroidota</taxon>
        <taxon>Cytophagia</taxon>
        <taxon>Cytophagales</taxon>
        <taxon>Leadbetterellaceae</taxon>
        <taxon>Emticicia</taxon>
    </lineage>
</organism>
<comment type="caution">
    <text evidence="1">The sequence shown here is derived from an EMBL/GenBank/DDBJ whole genome shotgun (WGS) entry which is preliminary data.</text>
</comment>
<dbReference type="Pfam" id="PF09952">
    <property type="entry name" value="AbiEi_2"/>
    <property type="match status" value="1"/>
</dbReference>
<reference evidence="1 2" key="1">
    <citation type="submission" date="2019-02" db="EMBL/GenBank/DDBJ databases">
        <title>Bacterial novel species Emticicia sp. 17J42-9 isolated from soil.</title>
        <authorList>
            <person name="Jung H.-Y."/>
        </authorList>
    </citation>
    <scope>NUCLEOTIDE SEQUENCE [LARGE SCALE GENOMIC DNA]</scope>
    <source>
        <strain evidence="1 2">17J42-9</strain>
    </source>
</reference>
<evidence type="ECO:0000313" key="1">
    <source>
        <dbReference type="EMBL" id="RYU92719.1"/>
    </source>
</evidence>
<sequence>MTKEQIVQQALENFQIATQIQAFWNSNGMEQLDGKLRLKIEDEIFDFNVEIKNELRGHILPKIFEFNQKYQPFLLIAYRIYPEIKKQLREYNIAYIEANGNFYFRDRNKWFWIESNTPLKVEQDNRNRAFTKTGLRVLFEFLNNPQLINQTYRQIAEYTGTSIGNITHIMNGLKEENLILSIDKNTFKIQDYQKVLIKWAEAYQYNLKPLLKLGTFRFLKENDFYNWQQVDLKKNITLWGSEPAGDILTNYLNPSELTIYTEESRSDLMKNYKLVPDANGRVQVYQKFWKSYPDELTVPPVLVYADLVNQNDRRCTETAEKIYEQYLQN</sequence>
<dbReference type="SUPFAM" id="SSF46785">
    <property type="entry name" value="Winged helix' DNA-binding domain"/>
    <property type="match status" value="1"/>
</dbReference>
<evidence type="ECO:0000313" key="2">
    <source>
        <dbReference type="Proteomes" id="UP000293162"/>
    </source>
</evidence>
<protein>
    <submittedName>
        <fullName evidence="1">Uncharacterized protein</fullName>
    </submittedName>
</protein>
<gene>
    <name evidence="1" type="ORF">EWM59_25775</name>
</gene>
<dbReference type="RefSeq" id="WP_130024111.1">
    <property type="nucleotide sequence ID" value="NZ_SEWF01000076.1"/>
</dbReference>
<dbReference type="OrthoDB" id="593981at2"/>
<accession>A0A4Q5LTE8</accession>
<keyword evidence="2" id="KW-1185">Reference proteome</keyword>
<dbReference type="Proteomes" id="UP000293162">
    <property type="component" value="Unassembled WGS sequence"/>
</dbReference>